<dbReference type="InterPro" id="IPR036179">
    <property type="entry name" value="Ig-like_dom_sf"/>
</dbReference>
<evidence type="ECO:0000313" key="5">
    <source>
        <dbReference type="Proteomes" id="UP000314982"/>
    </source>
</evidence>
<reference evidence="4" key="3">
    <citation type="submission" date="2025-09" db="UniProtKB">
        <authorList>
            <consortium name="Ensembl"/>
        </authorList>
    </citation>
    <scope>IDENTIFICATION</scope>
</reference>
<dbReference type="FunFam" id="2.60.40.10:FF:000003">
    <property type="entry name" value="Titin isoform E"/>
    <property type="match status" value="1"/>
</dbReference>
<evidence type="ECO:0000313" key="4">
    <source>
        <dbReference type="Ensembl" id="ENSHHUP00000040893.1"/>
    </source>
</evidence>
<dbReference type="Gene3D" id="2.60.40.10">
    <property type="entry name" value="Immunoglobulins"/>
    <property type="match status" value="4"/>
</dbReference>
<dbReference type="SUPFAM" id="SSF49265">
    <property type="entry name" value="Fibronectin type III"/>
    <property type="match status" value="1"/>
</dbReference>
<organism evidence="4 5">
    <name type="scientific">Hucho hucho</name>
    <name type="common">huchen</name>
    <dbReference type="NCBI Taxonomy" id="62062"/>
    <lineage>
        <taxon>Eukaryota</taxon>
        <taxon>Metazoa</taxon>
        <taxon>Chordata</taxon>
        <taxon>Craniata</taxon>
        <taxon>Vertebrata</taxon>
        <taxon>Euteleostomi</taxon>
        <taxon>Actinopterygii</taxon>
        <taxon>Neopterygii</taxon>
        <taxon>Teleostei</taxon>
        <taxon>Protacanthopterygii</taxon>
        <taxon>Salmoniformes</taxon>
        <taxon>Salmonidae</taxon>
        <taxon>Salmoninae</taxon>
        <taxon>Hucho</taxon>
    </lineage>
</organism>
<dbReference type="SUPFAM" id="SSF48726">
    <property type="entry name" value="Immunoglobulin"/>
    <property type="match status" value="1"/>
</dbReference>
<dbReference type="InterPro" id="IPR036116">
    <property type="entry name" value="FN3_sf"/>
</dbReference>
<dbReference type="PRINTS" id="PR00014">
    <property type="entry name" value="FNTYPEIII"/>
</dbReference>
<dbReference type="GeneTree" id="ENSGT01150000286978"/>
<keyword evidence="1" id="KW-0393">Immunoglobulin domain</keyword>
<proteinExistence type="predicted"/>
<dbReference type="SMART" id="SM00060">
    <property type="entry name" value="FN3"/>
    <property type="match status" value="2"/>
</dbReference>
<dbReference type="PANTHER" id="PTHR14340:SF13">
    <property type="entry name" value="TITIN"/>
    <property type="match status" value="1"/>
</dbReference>
<dbReference type="Proteomes" id="UP000314982">
    <property type="component" value="Unassembled WGS sequence"/>
</dbReference>
<feature type="compositionally biased region" description="Low complexity" evidence="2">
    <location>
        <begin position="177"/>
        <end position="187"/>
    </location>
</feature>
<reference evidence="4" key="2">
    <citation type="submission" date="2025-08" db="UniProtKB">
        <authorList>
            <consortium name="Ensembl"/>
        </authorList>
    </citation>
    <scope>IDENTIFICATION</scope>
</reference>
<sequence length="375" mass="42361">MYDGGCKIMGYVLEKMMKGDENFTRCNDFLVPVLSYTVRNLREGKQYQFRVRAENAAGVSDPSRSTPLVKASDAVETPKVFLSGSLQSGMSIKRGVEIRLGANISGSPYPKITWYRNDVVIRPEAMKKRPEKPIVKKKKEEKKEVKEGEKKEGEVKEGEKKEVKDGEKKEVKEGEVEVPATEAPAAEPAHEEPEEEELPDYPTLQERLTIHDKKRGESSCIVRDTIRGDHGVYTIKVENDHGIASATCEVNVLDAPGPAINFRFEEIRKNSVICKWDPPMDDGGCEILNYTLERKDNSKVEIGWITVTSTLRGCRYPVTKLIEKKEYIFRVTAENKFGPGPPCISKPLIAKNPFGKAFIFEFYHVIKAYNIQNQI</sequence>
<dbReference type="InterPro" id="IPR003961">
    <property type="entry name" value="FN3_dom"/>
</dbReference>
<dbReference type="PANTHER" id="PTHR14340">
    <property type="entry name" value="MICROFIBRIL-ASSOCIATED GLYCOPROTEIN 3"/>
    <property type="match status" value="1"/>
</dbReference>
<dbReference type="AlphaFoldDB" id="A0A4W5MSV8"/>
<protein>
    <recommendedName>
        <fullName evidence="3">Fibronectin type-III domain-containing protein</fullName>
    </recommendedName>
</protein>
<dbReference type="Pfam" id="PF00041">
    <property type="entry name" value="fn3"/>
    <property type="match status" value="2"/>
</dbReference>
<accession>A0A4W5MSV8</accession>
<evidence type="ECO:0000259" key="3">
    <source>
        <dbReference type="PROSITE" id="PS50853"/>
    </source>
</evidence>
<dbReference type="Ensembl" id="ENSHHUT00000042469.1">
    <property type="protein sequence ID" value="ENSHHUP00000040893.1"/>
    <property type="gene ID" value="ENSHHUG00000025291.1"/>
</dbReference>
<evidence type="ECO:0000256" key="1">
    <source>
        <dbReference type="ARBA" id="ARBA00023319"/>
    </source>
</evidence>
<dbReference type="InterPro" id="IPR013783">
    <property type="entry name" value="Ig-like_fold"/>
</dbReference>
<feature type="domain" description="Fibronectin type-III" evidence="3">
    <location>
        <begin position="1"/>
        <end position="74"/>
    </location>
</feature>
<evidence type="ECO:0000256" key="2">
    <source>
        <dbReference type="SAM" id="MobiDB-lite"/>
    </source>
</evidence>
<dbReference type="CDD" id="cd00063">
    <property type="entry name" value="FN3"/>
    <property type="match status" value="2"/>
</dbReference>
<dbReference type="PROSITE" id="PS50853">
    <property type="entry name" value="FN3"/>
    <property type="match status" value="2"/>
</dbReference>
<reference evidence="5" key="1">
    <citation type="submission" date="2018-06" db="EMBL/GenBank/DDBJ databases">
        <title>Genome assembly of Danube salmon.</title>
        <authorList>
            <person name="Macqueen D.J."/>
            <person name="Gundappa M.K."/>
        </authorList>
    </citation>
    <scope>NUCLEOTIDE SEQUENCE [LARGE SCALE GENOMIC DNA]</scope>
</reference>
<feature type="region of interest" description="Disordered" evidence="2">
    <location>
        <begin position="128"/>
        <end position="201"/>
    </location>
</feature>
<feature type="compositionally biased region" description="Basic and acidic residues" evidence="2">
    <location>
        <begin position="141"/>
        <end position="175"/>
    </location>
</feature>
<name>A0A4W5MSV8_9TELE</name>
<keyword evidence="5" id="KW-1185">Reference proteome</keyword>
<dbReference type="STRING" id="62062.ENSHHUP00000040893"/>
<feature type="domain" description="Fibronectin type-III" evidence="3">
    <location>
        <begin position="258"/>
        <end position="353"/>
    </location>
</feature>